<name>A0A8J2ZUW1_9BACL</name>
<dbReference type="AlphaFoldDB" id="A0A8J2ZUW1"/>
<gene>
    <name evidence="2" type="ORF">GCM10007096_14240</name>
</gene>
<organism evidence="2 3">
    <name type="scientific">Pullulanibacillus pueri</name>
    <dbReference type="NCBI Taxonomy" id="1437324"/>
    <lineage>
        <taxon>Bacteria</taxon>
        <taxon>Bacillati</taxon>
        <taxon>Bacillota</taxon>
        <taxon>Bacilli</taxon>
        <taxon>Bacillales</taxon>
        <taxon>Sporolactobacillaceae</taxon>
        <taxon>Pullulanibacillus</taxon>
    </lineage>
</organism>
<proteinExistence type="predicted"/>
<dbReference type="EMBL" id="BMFV01000008">
    <property type="protein sequence ID" value="GGH79390.1"/>
    <property type="molecule type" value="Genomic_DNA"/>
</dbReference>
<dbReference type="Gene3D" id="3.60.15.10">
    <property type="entry name" value="Ribonuclease Z/Hydroxyacylglutathione hydrolase-like"/>
    <property type="match status" value="1"/>
</dbReference>
<dbReference type="InterPro" id="IPR001279">
    <property type="entry name" value="Metallo-B-lactamas"/>
</dbReference>
<comment type="caution">
    <text evidence="2">The sequence shown here is derived from an EMBL/GenBank/DDBJ whole genome shotgun (WGS) entry which is preliminary data.</text>
</comment>
<dbReference type="SMART" id="SM00849">
    <property type="entry name" value="Lactamase_B"/>
    <property type="match status" value="1"/>
</dbReference>
<dbReference type="InterPro" id="IPR036866">
    <property type="entry name" value="RibonucZ/Hydroxyglut_hydro"/>
</dbReference>
<keyword evidence="2" id="KW-0378">Hydrolase</keyword>
<dbReference type="SUPFAM" id="SSF56281">
    <property type="entry name" value="Metallo-hydrolase/oxidoreductase"/>
    <property type="match status" value="1"/>
</dbReference>
<dbReference type="GO" id="GO:0016787">
    <property type="term" value="F:hydrolase activity"/>
    <property type="evidence" value="ECO:0007669"/>
    <property type="project" value="UniProtKB-KW"/>
</dbReference>
<dbReference type="PANTHER" id="PTHR42951">
    <property type="entry name" value="METALLO-BETA-LACTAMASE DOMAIN-CONTAINING"/>
    <property type="match status" value="1"/>
</dbReference>
<dbReference type="Proteomes" id="UP000656813">
    <property type="component" value="Unassembled WGS sequence"/>
</dbReference>
<protein>
    <submittedName>
        <fullName evidence="2">Hydrolase</fullName>
    </submittedName>
</protein>
<dbReference type="RefSeq" id="WP_188496717.1">
    <property type="nucleotide sequence ID" value="NZ_BMFV01000008.1"/>
</dbReference>
<evidence type="ECO:0000313" key="2">
    <source>
        <dbReference type="EMBL" id="GGH79390.1"/>
    </source>
</evidence>
<sequence>MQLNQIEQDIWQIELETPYAVGPVNIYIIIKNNRVMMVDAGVSTYPAWRDFQTALHQLNLTTASIDCLVLTHHHPDHTGFLRYLPTSIDLYGHWRNTPWISHDTHFMRRFQTFFQEQAVKMGVPERYYDKLPTFKGYLSMGGTSELKRTINEGDEIPGFEEWQILYTPGHAQSHISLYRATDGVFMSGDFLLEHISTNALLEPPYNDKEEAPKTFLRYRESLIRCLTLDIRKVLPGHGKPFLYPRSFIEERLHNQDKRFDTLKRYIKEKPQTVFEIGKRMFRFVFFKQMDLVLFEVQGYLEWLAKNNEVTIEMKEGTYYYKSP</sequence>
<accession>A0A8J2ZUW1</accession>
<evidence type="ECO:0000259" key="1">
    <source>
        <dbReference type="SMART" id="SM00849"/>
    </source>
</evidence>
<evidence type="ECO:0000313" key="3">
    <source>
        <dbReference type="Proteomes" id="UP000656813"/>
    </source>
</evidence>
<reference evidence="2" key="1">
    <citation type="journal article" date="2014" name="Int. J. Syst. Evol. Microbiol.">
        <title>Complete genome sequence of Corynebacterium casei LMG S-19264T (=DSM 44701T), isolated from a smear-ripened cheese.</title>
        <authorList>
            <consortium name="US DOE Joint Genome Institute (JGI-PGF)"/>
            <person name="Walter F."/>
            <person name="Albersmeier A."/>
            <person name="Kalinowski J."/>
            <person name="Ruckert C."/>
        </authorList>
    </citation>
    <scope>NUCLEOTIDE SEQUENCE</scope>
    <source>
        <strain evidence="2">CGMCC 1.12777</strain>
    </source>
</reference>
<keyword evidence="3" id="KW-1185">Reference proteome</keyword>
<dbReference type="Pfam" id="PF00753">
    <property type="entry name" value="Lactamase_B"/>
    <property type="match status" value="1"/>
</dbReference>
<feature type="domain" description="Metallo-beta-lactamase" evidence="1">
    <location>
        <begin position="23"/>
        <end position="237"/>
    </location>
</feature>
<reference evidence="2" key="2">
    <citation type="submission" date="2020-09" db="EMBL/GenBank/DDBJ databases">
        <authorList>
            <person name="Sun Q."/>
            <person name="Zhou Y."/>
        </authorList>
    </citation>
    <scope>NUCLEOTIDE SEQUENCE</scope>
    <source>
        <strain evidence="2">CGMCC 1.12777</strain>
    </source>
</reference>
<dbReference type="PANTHER" id="PTHR42951:SF21">
    <property type="entry name" value="METALLO-HYDROLASE YQJP-RELATED"/>
    <property type="match status" value="1"/>
</dbReference>
<dbReference type="InterPro" id="IPR050855">
    <property type="entry name" value="NDM-1-like"/>
</dbReference>